<feature type="transmembrane region" description="Helical" evidence="6">
    <location>
        <begin position="61"/>
        <end position="82"/>
    </location>
</feature>
<comment type="caution">
    <text evidence="8">The sequence shown here is derived from an EMBL/GenBank/DDBJ whole genome shotgun (WGS) entry which is preliminary data.</text>
</comment>
<evidence type="ECO:0000256" key="2">
    <source>
        <dbReference type="ARBA" id="ARBA00009399"/>
    </source>
</evidence>
<dbReference type="InterPro" id="IPR051401">
    <property type="entry name" value="GtrA_CellWall_Glycosyl"/>
</dbReference>
<dbReference type="PANTHER" id="PTHR38459">
    <property type="entry name" value="PROPHAGE BACTOPRENOL-LINKED GLUCOSE TRANSLOCASE HOMOLOG"/>
    <property type="match status" value="1"/>
</dbReference>
<gene>
    <name evidence="8" type="ORF">FHR80_001802</name>
</gene>
<name>A0A7W4UET7_9CELL</name>
<feature type="transmembrane region" description="Helical" evidence="6">
    <location>
        <begin position="102"/>
        <end position="119"/>
    </location>
</feature>
<evidence type="ECO:0000256" key="1">
    <source>
        <dbReference type="ARBA" id="ARBA00004141"/>
    </source>
</evidence>
<dbReference type="PANTHER" id="PTHR38459:SF1">
    <property type="entry name" value="PROPHAGE BACTOPRENOL-LINKED GLUCOSE TRANSLOCASE HOMOLOG"/>
    <property type="match status" value="1"/>
</dbReference>
<evidence type="ECO:0000256" key="3">
    <source>
        <dbReference type="ARBA" id="ARBA00022692"/>
    </source>
</evidence>
<proteinExistence type="inferred from homology"/>
<dbReference type="RefSeq" id="WP_311701968.1">
    <property type="nucleotide sequence ID" value="NZ_JACHVX010000002.1"/>
</dbReference>
<comment type="subcellular location">
    <subcellularLocation>
        <location evidence="1">Membrane</location>
        <topology evidence="1">Multi-pass membrane protein</topology>
    </subcellularLocation>
</comment>
<feature type="domain" description="GtrA/DPMS transmembrane" evidence="7">
    <location>
        <begin position="35"/>
        <end position="150"/>
    </location>
</feature>
<comment type="similarity">
    <text evidence="2">Belongs to the GtrA family.</text>
</comment>
<evidence type="ECO:0000313" key="9">
    <source>
        <dbReference type="Proteomes" id="UP000518206"/>
    </source>
</evidence>
<keyword evidence="5 6" id="KW-0472">Membrane</keyword>
<protein>
    <submittedName>
        <fullName evidence="8">Putative flippase GtrA</fullName>
    </submittedName>
</protein>
<evidence type="ECO:0000256" key="6">
    <source>
        <dbReference type="SAM" id="Phobius"/>
    </source>
</evidence>
<dbReference type="EMBL" id="JACHVX010000002">
    <property type="protein sequence ID" value="MBB2922890.1"/>
    <property type="molecule type" value="Genomic_DNA"/>
</dbReference>
<sequence>MTAPLDGGAEHRPPAGMVGSLGPLFRLVKDQRIAFLIVGAINTVVGTGWFVLFELLLGPTFGYMVSLLCAHVAAVLCAFVLYRRFVFRVTGHLWLDLARFELVNLTSLGINAVCLPLLVEVGHLAPIPAQLLITLVTMLVSFFGHRGFSFRRSPARGDAPAVPSDPGATR</sequence>
<feature type="transmembrane region" description="Helical" evidence="6">
    <location>
        <begin position="33"/>
        <end position="55"/>
    </location>
</feature>
<dbReference type="AlphaFoldDB" id="A0A7W4UET7"/>
<reference evidence="8 9" key="1">
    <citation type="submission" date="2020-08" db="EMBL/GenBank/DDBJ databases">
        <title>The Agave Microbiome: Exploring the role of microbial communities in plant adaptations to desert environments.</title>
        <authorList>
            <person name="Partida-Martinez L.P."/>
        </authorList>
    </citation>
    <scope>NUCLEOTIDE SEQUENCE [LARGE SCALE GENOMIC DNA]</scope>
    <source>
        <strain evidence="8 9">RAS26</strain>
    </source>
</reference>
<dbReference type="InterPro" id="IPR007267">
    <property type="entry name" value="GtrA_DPMS_TM"/>
</dbReference>
<dbReference type="Proteomes" id="UP000518206">
    <property type="component" value="Unassembled WGS sequence"/>
</dbReference>
<organism evidence="8 9">
    <name type="scientific">Cellulomonas cellasea</name>
    <dbReference type="NCBI Taxonomy" id="43670"/>
    <lineage>
        <taxon>Bacteria</taxon>
        <taxon>Bacillati</taxon>
        <taxon>Actinomycetota</taxon>
        <taxon>Actinomycetes</taxon>
        <taxon>Micrococcales</taxon>
        <taxon>Cellulomonadaceae</taxon>
        <taxon>Cellulomonas</taxon>
    </lineage>
</organism>
<dbReference type="GO" id="GO:0000271">
    <property type="term" value="P:polysaccharide biosynthetic process"/>
    <property type="evidence" value="ECO:0007669"/>
    <property type="project" value="InterPro"/>
</dbReference>
<reference evidence="8 9" key="2">
    <citation type="submission" date="2020-08" db="EMBL/GenBank/DDBJ databases">
        <authorList>
            <person name="Partida-Martinez L."/>
            <person name="Huntemann M."/>
            <person name="Clum A."/>
            <person name="Wang J."/>
            <person name="Palaniappan K."/>
            <person name="Ritter S."/>
            <person name="Chen I.-M."/>
            <person name="Stamatis D."/>
            <person name="Reddy T."/>
            <person name="O'Malley R."/>
            <person name="Daum C."/>
            <person name="Shapiro N."/>
            <person name="Ivanova N."/>
            <person name="Kyrpides N."/>
            <person name="Woyke T."/>
        </authorList>
    </citation>
    <scope>NUCLEOTIDE SEQUENCE [LARGE SCALE GENOMIC DNA]</scope>
    <source>
        <strain evidence="8 9">RAS26</strain>
    </source>
</reference>
<keyword evidence="3 6" id="KW-0812">Transmembrane</keyword>
<evidence type="ECO:0000256" key="5">
    <source>
        <dbReference type="ARBA" id="ARBA00023136"/>
    </source>
</evidence>
<evidence type="ECO:0000256" key="4">
    <source>
        <dbReference type="ARBA" id="ARBA00022989"/>
    </source>
</evidence>
<dbReference type="GO" id="GO:0005886">
    <property type="term" value="C:plasma membrane"/>
    <property type="evidence" value="ECO:0007669"/>
    <property type="project" value="TreeGrafter"/>
</dbReference>
<evidence type="ECO:0000313" key="8">
    <source>
        <dbReference type="EMBL" id="MBB2922890.1"/>
    </source>
</evidence>
<keyword evidence="4 6" id="KW-1133">Transmembrane helix</keyword>
<dbReference type="Pfam" id="PF04138">
    <property type="entry name" value="GtrA_DPMS_TM"/>
    <property type="match status" value="1"/>
</dbReference>
<feature type="transmembrane region" description="Helical" evidence="6">
    <location>
        <begin position="125"/>
        <end position="144"/>
    </location>
</feature>
<accession>A0A7W4UET7</accession>
<evidence type="ECO:0000259" key="7">
    <source>
        <dbReference type="Pfam" id="PF04138"/>
    </source>
</evidence>